<feature type="domain" description="Tail sheath protein C-terminal" evidence="3">
    <location>
        <begin position="376"/>
        <end position="488"/>
    </location>
</feature>
<protein>
    <submittedName>
        <fullName evidence="4">Phage tail protein</fullName>
    </submittedName>
</protein>
<evidence type="ECO:0000259" key="2">
    <source>
        <dbReference type="Pfam" id="PF04984"/>
    </source>
</evidence>
<dbReference type="Pfam" id="PF04984">
    <property type="entry name" value="Phage_sheath_1"/>
    <property type="match status" value="1"/>
</dbReference>
<evidence type="ECO:0000313" key="5">
    <source>
        <dbReference type="Proteomes" id="UP000501648"/>
    </source>
</evidence>
<feature type="domain" description="Tail sheath protein subtilisin-like" evidence="2">
    <location>
        <begin position="204"/>
        <end position="367"/>
    </location>
</feature>
<proteinExistence type="inferred from homology"/>
<accession>A0A6M3ZU43</accession>
<dbReference type="InterPro" id="IPR035089">
    <property type="entry name" value="Phage_sheath_subtilisin"/>
</dbReference>
<dbReference type="InterPro" id="IPR007067">
    <property type="entry name" value="Tail_sheath"/>
</dbReference>
<comment type="similarity">
    <text evidence="1">Belongs to the myoviridae tail sheath protein family.</text>
</comment>
<dbReference type="InterPro" id="IPR020287">
    <property type="entry name" value="Tail_sheath_C"/>
</dbReference>
<dbReference type="Proteomes" id="UP000501648">
    <property type="component" value="Chromosome"/>
</dbReference>
<dbReference type="Pfam" id="PF17482">
    <property type="entry name" value="Phage_sheath_1C"/>
    <property type="match status" value="1"/>
</dbReference>
<gene>
    <name evidence="4" type="ORF">C798_18280</name>
</gene>
<evidence type="ECO:0000259" key="3">
    <source>
        <dbReference type="Pfam" id="PF17482"/>
    </source>
</evidence>
<evidence type="ECO:0000313" key="4">
    <source>
        <dbReference type="EMBL" id="QJQ02108.1"/>
    </source>
</evidence>
<dbReference type="PIRSF" id="PIRSF007349">
    <property type="entry name" value="Tsp_L"/>
    <property type="match status" value="1"/>
</dbReference>
<reference evidence="4 5" key="1">
    <citation type="journal article" date="2012" name="J. Bacteriol.">
        <title>Genome sequence of the pathogenic Herbaspirillum seropedicae strain Os34, isolated from rice roots.</title>
        <authorList>
            <person name="Ye W."/>
            <person name="Ye S."/>
            <person name="Liu J."/>
            <person name="Chang S."/>
            <person name="Chen M."/>
            <person name="Zhu B."/>
            <person name="Guo L."/>
            <person name="An Q."/>
        </authorList>
    </citation>
    <scope>NUCLEOTIDE SEQUENCE [LARGE SCALE GENOMIC DNA]</scope>
    <source>
        <strain evidence="4 5">Os34</strain>
    </source>
</reference>
<sequence length="496" mass="53397">MTVPFNNIPADVNVPLFYGEMDNSMANSGVSTLRRLLIAQVNDDQVLLVNQMQPMARVSDAVALGGAGSMLASMYAAWRKSDPAGEVWVLPVKVTTGTAAGGKVTFEGVATEGGLLNLYVGATRVRATVVIGQTAAESAAALASAINAASLPVSAQAAAGVVTMTCRWKGDTGNDIRLAMNFKGASANEKTPAGVTVTLTNLTGGAGSPDLVSLLALVGDEPFEFICHPYSDSASLDDFKEWMNDSSGRWSYAQQLWGHVYTGRRGTMGQLSAFGKERNDAHMTIEGFEPTKPDLIWDDVAAYTARQAAFISADPARPTQTGELVGSTPAPSGERFVFLERSALLKNGIATQKYAGSSVQIERARTTYQRNSYGQPDDSYYDSETMHVSGAVMRRLQSIITSKYGRHKLANDGTKYGPGDAIVTPSVIRNELIGEYQLMESAGLVENSALFAKYLIVERDARNPNRLNVLFPPDYVNQLRIFALLNQFRLQYAETA</sequence>
<organism evidence="4 5">
    <name type="scientific">Herbaspirillum rubrisubalbicans Os34</name>
    <dbReference type="NCBI Taxonomy" id="1235827"/>
    <lineage>
        <taxon>Bacteria</taxon>
        <taxon>Pseudomonadati</taxon>
        <taxon>Pseudomonadota</taxon>
        <taxon>Betaproteobacteria</taxon>
        <taxon>Burkholderiales</taxon>
        <taxon>Oxalobacteraceae</taxon>
        <taxon>Herbaspirillum</taxon>
    </lineage>
</organism>
<dbReference type="EMBL" id="CP008956">
    <property type="protein sequence ID" value="QJQ02108.1"/>
    <property type="molecule type" value="Genomic_DNA"/>
</dbReference>
<dbReference type="AlphaFoldDB" id="A0A6M3ZU43"/>
<dbReference type="RefSeq" id="WP_017454746.1">
    <property type="nucleotide sequence ID" value="NZ_CP008956.1"/>
</dbReference>
<evidence type="ECO:0000256" key="1">
    <source>
        <dbReference type="ARBA" id="ARBA00008005"/>
    </source>
</evidence>
<name>A0A6M3ZU43_9BURK</name>